<feature type="region of interest" description="Disordered" evidence="1">
    <location>
        <begin position="210"/>
        <end position="234"/>
    </location>
</feature>
<dbReference type="InterPro" id="IPR035929">
    <property type="entry name" value="CoaB-like_sf"/>
</dbReference>
<evidence type="ECO:0000313" key="3">
    <source>
        <dbReference type="Proteomes" id="UP001360953"/>
    </source>
</evidence>
<dbReference type="Gene3D" id="3.40.50.10300">
    <property type="entry name" value="CoaB-like"/>
    <property type="match status" value="1"/>
</dbReference>
<dbReference type="RefSeq" id="XP_066655465.1">
    <property type="nucleotide sequence ID" value="XM_066802248.1"/>
</dbReference>
<reference evidence="2 3" key="1">
    <citation type="submission" date="2024-04" db="EMBL/GenBank/DDBJ databases">
        <title>Phyllosticta paracitricarpa is synonymous to the EU quarantine fungus P. citricarpa based on phylogenomic analyses.</title>
        <authorList>
            <consortium name="Lawrence Berkeley National Laboratory"/>
            <person name="Van ingen-buijs V.A."/>
            <person name="Van westerhoven A.C."/>
            <person name="Haridas S."/>
            <person name="Skiadas P."/>
            <person name="Martin F."/>
            <person name="Groenewald J.Z."/>
            <person name="Crous P.W."/>
            <person name="Seidl M.F."/>
        </authorList>
    </citation>
    <scope>NUCLEOTIDE SEQUENCE [LARGE SCALE GENOMIC DNA]</scope>
    <source>
        <strain evidence="2 3">CPC 17464</strain>
    </source>
</reference>
<evidence type="ECO:0000313" key="2">
    <source>
        <dbReference type="EMBL" id="KAK7537314.1"/>
    </source>
</evidence>
<gene>
    <name evidence="2" type="ORF">J3D65DRAFT_645991</name>
</gene>
<comment type="caution">
    <text evidence="2">The sequence shown here is derived from an EMBL/GenBank/DDBJ whole genome shotgun (WGS) entry which is preliminary data.</text>
</comment>
<protein>
    <submittedName>
        <fullName evidence="2">Phosphopantothenate-cysteine ligase</fullName>
    </submittedName>
</protein>
<accession>A0ABR1LQ56</accession>
<name>A0ABR1LQ56_9PEZI</name>
<dbReference type="Proteomes" id="UP001360953">
    <property type="component" value="Unassembled WGS sequence"/>
</dbReference>
<keyword evidence="3" id="KW-1185">Reference proteome</keyword>
<sequence length="384" mass="42549">MEQPTPSPTPAAAESQYFSSNPPPANLSNHLTLARAFVERHAAEGRRVALVTSGGTTVPLEEQTVRFIDNFSAGTRGATSAEYFLSQGYAVIYLHRQFSLLPYSRHYSHDKRSFLDFMAEDPATGTVVVDAVHQAKMLRVLRQYSEVKRANTLLILSFVSITDYLWELREVAKLMRPLGANALFYLAAAVSDFFVPKDRMVEHKIQSAEEFSQSQSTASSSSNGPSKPPPAARTQGKSLIIDLEPVPKFLKQLVDGWAPDAMIVSFKLETDPAMLVRKAVYALRRYHHHLVIGNLLSTRKWEVVFVSAEEEEKWIRVPRSRRARSASGIESLVGKAAWRASESERQSSADGGVGEPSVEIESLIVPEIASMHGRLIERALARGA</sequence>
<dbReference type="SUPFAM" id="SSF102645">
    <property type="entry name" value="CoaB-like"/>
    <property type="match status" value="1"/>
</dbReference>
<dbReference type="PANTHER" id="PTHR12290">
    <property type="entry name" value="CORNICHON-RELATED"/>
    <property type="match status" value="1"/>
</dbReference>
<dbReference type="EMBL" id="JBBPEH010000006">
    <property type="protein sequence ID" value="KAK7537314.1"/>
    <property type="molecule type" value="Genomic_DNA"/>
</dbReference>
<dbReference type="GeneID" id="92035154"/>
<proteinExistence type="predicted"/>
<feature type="region of interest" description="Disordered" evidence="1">
    <location>
        <begin position="1"/>
        <end position="21"/>
    </location>
</feature>
<keyword evidence="2" id="KW-0436">Ligase</keyword>
<dbReference type="GO" id="GO:0016874">
    <property type="term" value="F:ligase activity"/>
    <property type="evidence" value="ECO:0007669"/>
    <property type="project" value="UniProtKB-KW"/>
</dbReference>
<organism evidence="2 3">
    <name type="scientific">Phyllosticta citribraziliensis</name>
    <dbReference type="NCBI Taxonomy" id="989973"/>
    <lineage>
        <taxon>Eukaryota</taxon>
        <taxon>Fungi</taxon>
        <taxon>Dikarya</taxon>
        <taxon>Ascomycota</taxon>
        <taxon>Pezizomycotina</taxon>
        <taxon>Dothideomycetes</taxon>
        <taxon>Dothideomycetes incertae sedis</taxon>
        <taxon>Botryosphaeriales</taxon>
        <taxon>Phyllostictaceae</taxon>
        <taxon>Phyllosticta</taxon>
    </lineage>
</organism>
<evidence type="ECO:0000256" key="1">
    <source>
        <dbReference type="SAM" id="MobiDB-lite"/>
    </source>
</evidence>
<feature type="compositionally biased region" description="Low complexity" evidence="1">
    <location>
        <begin position="210"/>
        <end position="225"/>
    </location>
</feature>